<protein>
    <submittedName>
        <fullName evidence="3">Uncharacterized protein</fullName>
    </submittedName>
</protein>
<keyword evidence="2" id="KW-1133">Transmembrane helix</keyword>
<evidence type="ECO:0000313" key="4">
    <source>
        <dbReference type="Proteomes" id="UP001206128"/>
    </source>
</evidence>
<dbReference type="InterPro" id="IPR045931">
    <property type="entry name" value="DUF6350"/>
</dbReference>
<sequence length="510" mass="48554">MAVAGSLVLGYVGAVVLLAVVSGTAAADRFSLAGILLGAIPAWLAAYHVPLGLPGGQLGVLPLLPTALLMALVAGTSLGAATQLRLRRPGQAWPVVAAMAGAHAVVGCVLSLVTSGGPVRTPPAVAFFGCAAVAGAAATLGIARRCGLARAVRGWLDPVTARGIRAGVLAITALLGVGAAALAVGLTISWPTTSALFGAAGAGVGGAFGMWLLCLGYLPNAVVAATSFVVGSGMSVGQVSVGPVEFTGGPLPSVPLFAALPEQSSWWLPLVLVLPGAVGVLVGWACRLVAARPAARVRAVLVAGLTAAVGCLVLAALAGGALANGPFDPVRVPAGLFAVLTLGWIALPGAVVAWFAAPPAPVARPANAAATATADTVATELDGAETASVDSAPDPAADPAPAPGGDPVADADADVVGAEADDTEADSAEAGGAEAGGAEAGGAEAGGAEAEGAGAGGAGTDGVGTGVAVPDQAVETAGAGEDSGETRGPAGDGLGQPGTGPDAAGRSDRP</sequence>
<feature type="compositionally biased region" description="Acidic residues" evidence="1">
    <location>
        <begin position="409"/>
        <end position="427"/>
    </location>
</feature>
<dbReference type="AlphaFoldDB" id="A0AAE3KKS4"/>
<feature type="compositionally biased region" description="Gly residues" evidence="1">
    <location>
        <begin position="433"/>
        <end position="445"/>
    </location>
</feature>
<evidence type="ECO:0000313" key="3">
    <source>
        <dbReference type="EMBL" id="MCP2165728.1"/>
    </source>
</evidence>
<dbReference type="Proteomes" id="UP001206128">
    <property type="component" value="Unassembled WGS sequence"/>
</dbReference>
<dbReference type="Pfam" id="PF19877">
    <property type="entry name" value="DUF6350"/>
    <property type="match status" value="1"/>
</dbReference>
<feature type="region of interest" description="Disordered" evidence="1">
    <location>
        <begin position="383"/>
        <end position="510"/>
    </location>
</feature>
<dbReference type="EMBL" id="JAMTCK010000005">
    <property type="protein sequence ID" value="MCP2165728.1"/>
    <property type="molecule type" value="Genomic_DNA"/>
</dbReference>
<feature type="transmembrane region" description="Helical" evidence="2">
    <location>
        <begin position="299"/>
        <end position="322"/>
    </location>
</feature>
<feature type="compositionally biased region" description="Low complexity" evidence="1">
    <location>
        <begin position="386"/>
        <end position="395"/>
    </location>
</feature>
<feature type="transmembrane region" description="Helical" evidence="2">
    <location>
        <begin position="334"/>
        <end position="357"/>
    </location>
</feature>
<feature type="transmembrane region" description="Helical" evidence="2">
    <location>
        <begin position="125"/>
        <end position="143"/>
    </location>
</feature>
<feature type="transmembrane region" description="Helical" evidence="2">
    <location>
        <begin position="30"/>
        <end position="49"/>
    </location>
</feature>
<name>A0AAE3KKS4_9PSEU</name>
<accession>A0AAE3KKS4</accession>
<reference evidence="3" key="1">
    <citation type="submission" date="2022-06" db="EMBL/GenBank/DDBJ databases">
        <title>Genomic Encyclopedia of Archaeal and Bacterial Type Strains, Phase II (KMG-II): from individual species to whole genera.</title>
        <authorList>
            <person name="Goeker M."/>
        </authorList>
    </citation>
    <scope>NUCLEOTIDE SEQUENCE</scope>
    <source>
        <strain evidence="3">DSM 43935</strain>
    </source>
</reference>
<feature type="transmembrane region" description="Helical" evidence="2">
    <location>
        <begin position="266"/>
        <end position="287"/>
    </location>
</feature>
<evidence type="ECO:0000256" key="1">
    <source>
        <dbReference type="SAM" id="MobiDB-lite"/>
    </source>
</evidence>
<feature type="transmembrane region" description="Helical" evidence="2">
    <location>
        <begin position="164"/>
        <end position="188"/>
    </location>
</feature>
<keyword evidence="4" id="KW-1185">Reference proteome</keyword>
<keyword evidence="2" id="KW-0472">Membrane</keyword>
<evidence type="ECO:0000256" key="2">
    <source>
        <dbReference type="SAM" id="Phobius"/>
    </source>
</evidence>
<gene>
    <name evidence="3" type="ORF">LX83_002586</name>
</gene>
<comment type="caution">
    <text evidence="3">The sequence shown here is derived from an EMBL/GenBank/DDBJ whole genome shotgun (WGS) entry which is preliminary data.</text>
</comment>
<feature type="transmembrane region" description="Helical" evidence="2">
    <location>
        <begin position="194"/>
        <end position="214"/>
    </location>
</feature>
<feature type="transmembrane region" description="Helical" evidence="2">
    <location>
        <begin position="221"/>
        <end position="246"/>
    </location>
</feature>
<proteinExistence type="predicted"/>
<feature type="transmembrane region" description="Helical" evidence="2">
    <location>
        <begin position="6"/>
        <end position="23"/>
    </location>
</feature>
<feature type="transmembrane region" description="Helical" evidence="2">
    <location>
        <begin position="61"/>
        <end position="81"/>
    </location>
</feature>
<feature type="transmembrane region" description="Helical" evidence="2">
    <location>
        <begin position="93"/>
        <end position="113"/>
    </location>
</feature>
<organism evidence="3 4">
    <name type="scientific">Goodfellowiella coeruleoviolacea</name>
    <dbReference type="NCBI Taxonomy" id="334858"/>
    <lineage>
        <taxon>Bacteria</taxon>
        <taxon>Bacillati</taxon>
        <taxon>Actinomycetota</taxon>
        <taxon>Actinomycetes</taxon>
        <taxon>Pseudonocardiales</taxon>
        <taxon>Pseudonocardiaceae</taxon>
        <taxon>Goodfellowiella</taxon>
    </lineage>
</organism>
<keyword evidence="2" id="KW-0812">Transmembrane</keyword>
<feature type="compositionally biased region" description="Gly residues" evidence="1">
    <location>
        <begin position="453"/>
        <end position="465"/>
    </location>
</feature>